<name>A0A9X3SS06_9ACTN</name>
<keyword evidence="1" id="KW-1133">Transmembrane helix</keyword>
<keyword evidence="1" id="KW-0812">Transmembrane</keyword>
<organism evidence="2 3">
    <name type="scientific">Glycomyces luteolus</name>
    <dbReference type="NCBI Taxonomy" id="2670330"/>
    <lineage>
        <taxon>Bacteria</taxon>
        <taxon>Bacillati</taxon>
        <taxon>Actinomycetota</taxon>
        <taxon>Actinomycetes</taxon>
        <taxon>Glycomycetales</taxon>
        <taxon>Glycomycetaceae</taxon>
        <taxon>Glycomyces</taxon>
    </lineage>
</organism>
<keyword evidence="1" id="KW-0472">Membrane</keyword>
<dbReference type="EMBL" id="JAPZVP010000009">
    <property type="protein sequence ID" value="MDA1360644.1"/>
    <property type="molecule type" value="Genomic_DNA"/>
</dbReference>
<dbReference type="Proteomes" id="UP001146067">
    <property type="component" value="Unassembled WGS sequence"/>
</dbReference>
<feature type="transmembrane region" description="Helical" evidence="1">
    <location>
        <begin position="28"/>
        <end position="49"/>
    </location>
</feature>
<keyword evidence="3" id="KW-1185">Reference proteome</keyword>
<dbReference type="AlphaFoldDB" id="A0A9X3SS06"/>
<sequence>MGSTGPLDSTYSNLTGGLVKPVKLFKKLGVAVATGLLALGIVAGTAAAAQANSSDIGSHDSSSAEFLSLAGNSSDIG</sequence>
<evidence type="ECO:0000313" key="2">
    <source>
        <dbReference type="EMBL" id="MDA1360644.1"/>
    </source>
</evidence>
<evidence type="ECO:0000313" key="3">
    <source>
        <dbReference type="Proteomes" id="UP001146067"/>
    </source>
</evidence>
<gene>
    <name evidence="2" type="ORF">O1R50_13495</name>
</gene>
<comment type="caution">
    <text evidence="2">The sequence shown here is derived from an EMBL/GenBank/DDBJ whole genome shotgun (WGS) entry which is preliminary data.</text>
</comment>
<reference evidence="2" key="1">
    <citation type="submission" date="2022-12" db="EMBL/GenBank/DDBJ databases">
        <title>Gycomyces niveus sp.nov.,a novel actinomycete isolated from soil in Shouguan.</title>
        <authorList>
            <person name="Yang X."/>
        </authorList>
    </citation>
    <scope>NUCLEOTIDE SEQUENCE</scope>
    <source>
        <strain evidence="2">NEAU-A15</strain>
    </source>
</reference>
<proteinExistence type="predicted"/>
<dbReference type="RefSeq" id="WP_270110584.1">
    <property type="nucleotide sequence ID" value="NZ_JAPZVP010000009.1"/>
</dbReference>
<protein>
    <submittedName>
        <fullName evidence="2">Uncharacterized protein</fullName>
    </submittedName>
</protein>
<accession>A0A9X3SS06</accession>
<evidence type="ECO:0000256" key="1">
    <source>
        <dbReference type="SAM" id="Phobius"/>
    </source>
</evidence>